<comment type="catalytic activity">
    <reaction evidence="20">
        <text>Narrow endopeptidase specificity. Cleaves Pro-Leu-Ala-Gln-Ala-|-Val-Arg-Ser-Ser-Ser in the membrane-bound, 26-kDa form of tumor necrosis factor alpha (TNFalpha). Similarly cleaves other membrane-anchored, cell-surface proteins to 'shed' the extracellular domains.</text>
        <dbReference type="EC" id="3.4.24.86"/>
    </reaction>
</comment>
<evidence type="ECO:0000256" key="22">
    <source>
        <dbReference type="ARBA" id="ARBA00074187"/>
    </source>
</evidence>
<protein>
    <recommendedName>
        <fullName evidence="5">14-3-3 protein theta</fullName>
        <ecNumber evidence="21">3.4.24.86</ecNumber>
    </recommendedName>
    <alternativeName>
        <fullName evidence="22">Disintegrin and metalloproteinase domain-containing protein 17</fullName>
    </alternativeName>
    <alternativeName>
        <fullName evidence="24">TNF-alpha convertase</fullName>
    </alternativeName>
    <alternativeName>
        <fullName evidence="23">TNF-alpha-converting enzyme</fullName>
    </alternativeName>
</protein>
<dbReference type="EC" id="3.4.24.86" evidence="21"/>
<dbReference type="PROSITE" id="PS50215">
    <property type="entry name" value="ADAM_MEPRO"/>
    <property type="match status" value="1"/>
</dbReference>
<dbReference type="GO" id="GO:0046872">
    <property type="term" value="F:metal ion binding"/>
    <property type="evidence" value="ECO:0007669"/>
    <property type="project" value="UniProtKB-KW"/>
</dbReference>
<dbReference type="GO" id="GO:0007219">
    <property type="term" value="P:Notch signaling pathway"/>
    <property type="evidence" value="ECO:0007669"/>
    <property type="project" value="UniProtKB-KW"/>
</dbReference>
<keyword evidence="6" id="KW-0963">Cytoplasm</keyword>
<feature type="domain" description="Disintegrin" evidence="28">
    <location>
        <begin position="757"/>
        <end position="845"/>
    </location>
</feature>
<dbReference type="GO" id="GO:0004222">
    <property type="term" value="F:metalloendopeptidase activity"/>
    <property type="evidence" value="ECO:0007669"/>
    <property type="project" value="InterPro"/>
</dbReference>
<evidence type="ECO:0000313" key="30">
    <source>
        <dbReference type="EMBL" id="ELK13967.1"/>
    </source>
</evidence>
<evidence type="ECO:0000313" key="31">
    <source>
        <dbReference type="Proteomes" id="UP000010552"/>
    </source>
</evidence>
<dbReference type="Pfam" id="PF00244">
    <property type="entry name" value="14-3-3"/>
    <property type="match status" value="2"/>
</dbReference>
<evidence type="ECO:0000256" key="17">
    <source>
        <dbReference type="ARBA" id="ARBA00023136"/>
    </source>
</evidence>
<feature type="compositionally biased region" description="Basic and acidic residues" evidence="26">
    <location>
        <begin position="1053"/>
        <end position="1066"/>
    </location>
</feature>
<dbReference type="Gene3D" id="4.10.70.30">
    <property type="match status" value="1"/>
</dbReference>
<keyword evidence="15 27" id="KW-1133">Transmembrane helix</keyword>
<feature type="binding site" evidence="25">
    <location>
        <position position="664"/>
    </location>
    <ligand>
        <name>Zn(2+)</name>
        <dbReference type="ChEBI" id="CHEBI:29105"/>
        <note>catalytic</note>
    </ligand>
</feature>
<keyword evidence="31" id="KW-1185">Reference proteome</keyword>
<feature type="compositionally biased region" description="Basic and acidic residues" evidence="26">
    <location>
        <begin position="1076"/>
        <end position="1092"/>
    </location>
</feature>
<evidence type="ECO:0000259" key="28">
    <source>
        <dbReference type="PROSITE" id="PS50214"/>
    </source>
</evidence>
<dbReference type="Gene3D" id="4.10.70.10">
    <property type="entry name" value="Disintegrin domain"/>
    <property type="match status" value="1"/>
</dbReference>
<dbReference type="InterPro" id="IPR036815">
    <property type="entry name" value="14-3-3_dom_sf"/>
</dbReference>
<feature type="domain" description="Peptidase M12B" evidence="29">
    <location>
        <begin position="482"/>
        <end position="756"/>
    </location>
</feature>
<dbReference type="FunFam" id="4.10.70.30:FF:000002">
    <property type="entry name" value="Disintegrin and metalloproteinase domain-containing protein 17"/>
    <property type="match status" value="1"/>
</dbReference>
<sequence>MEKTELIQKAKLAEQAERYDDMATCMKAVTEQGAELSNEERNLLSVAYKNVVGGRRSAWRVISSIEQKTDTSDKKLQLIKDYREKVESELRSICTTVLVSPRSPRRWERGRREPGTELLDKYLIANATNPESKVFYLKMKGDYFRYLAEVACGDDRKQTIDNSQGAYQEAFDISKKEMQPTHPIRLGLALNFSVFYYEILNNPELACTLAKTAFDEAIAELDTLNEDSYKDSTLIMQLLRDNLTAKAAQRGGAGGRAGNMRQCLLFLTSLVPFVLAPRPPDEPGFSSPQRLEKLDSLLSDYDILSLSNIQQHSVRKRDLQASTHLETLLTFSALKRHFKLYLTSSTERFSQNFKVVVVDGKDESEYTVKWQDFFSGHVVGEPDSRVLAHIGDDDITIRINTDGAEYNIEPLWRLINDTNDKRMLAYKSEDIKNVSRLQSPKVCGYIKAGNEDLLPEGLVDKEPPDELVHRVKRRATPDPMRNTCKLLVVADHRFYRYMGRGEESTTTNYLIELIDRVDDIYRNTSWDNAGFKGYGIQIEQIRILKSPQEVKPGERHYNMAKSYPNEEKDAWDVKMLLEQFSFDIAEEASKVCLAHLFTYQDFDMGTLGLAYVGSPRANSHGGVCPKAYYSPIGKKNIYLNSGLTSTKNYGKTILTKEADLVTTHELGHNFGAEHDPDGLAECAPNEDQGGKFVMYPIAVSGDHENNKRPVGEEGYVARCNRAEYISERVTMFSNCSKQSIYKTIESKAQECFQERSNKVCGNSRVDEGEECDPGIMYLNNDTCCNSNCTLKEGVQCSDRNSPCCKNCHFETAQKKCQEAINATCKGVSYCTGNSSECPPPGNAEDDTVCLDLGRCKDGKCVPFCEREQQLESCACNETDNSCKVCCRDPAGRCAPYVNAEQKHLFLRKGKPCTVGFCDVNGKCEKRVQDVIERFWDFIDQLSINTFGKFLADNIVGSVLVFSLLFWIPFSILVHCVDKKLDKQYESLSLFHPSNVEMLSSMDSASVRIIKPFPGPQTPGRLQPLQPAPVMPLVPTAPKLDHQRMDTIQEDPSTDSHMDEDGFEKDPFPNSSTAAKSFEDLTDHPVTRSEKASSFKLQRQNRVDSKETEC</sequence>
<evidence type="ECO:0000256" key="12">
    <source>
        <dbReference type="ARBA" id="ARBA00022801"/>
    </source>
</evidence>
<evidence type="ECO:0000256" key="15">
    <source>
        <dbReference type="ARBA" id="ARBA00022989"/>
    </source>
</evidence>
<dbReference type="Pfam" id="PF00200">
    <property type="entry name" value="Disintegrin"/>
    <property type="match status" value="1"/>
</dbReference>
<feature type="region of interest" description="Disordered" evidence="26">
    <location>
        <begin position="1048"/>
        <end position="1109"/>
    </location>
</feature>
<dbReference type="FunFam" id="3.40.390.10:FF:000017">
    <property type="entry name" value="Disintegrin and metalloproteinase domain-containing protein 17"/>
    <property type="match status" value="1"/>
</dbReference>
<keyword evidence="30" id="KW-0401">Integrin</keyword>
<keyword evidence="11" id="KW-0732">Signal</keyword>
<evidence type="ECO:0000256" key="19">
    <source>
        <dbReference type="ARBA" id="ARBA00025150"/>
    </source>
</evidence>
<dbReference type="InterPro" id="IPR051489">
    <property type="entry name" value="ADAM_Metalloproteinase"/>
</dbReference>
<evidence type="ECO:0000256" key="27">
    <source>
        <dbReference type="SAM" id="Phobius"/>
    </source>
</evidence>
<dbReference type="CDD" id="cd10023">
    <property type="entry name" value="14-3-3_theta"/>
    <property type="match status" value="1"/>
</dbReference>
<evidence type="ECO:0000256" key="23">
    <source>
        <dbReference type="ARBA" id="ARBA00075452"/>
    </source>
</evidence>
<dbReference type="FunFam" id="1.20.190.20:FF:000001">
    <property type="entry name" value="14-3-3 gamma 1"/>
    <property type="match status" value="1"/>
</dbReference>
<reference evidence="31" key="1">
    <citation type="journal article" date="2013" name="Science">
        <title>Comparative analysis of bat genomes provides insight into the evolution of flight and immunity.</title>
        <authorList>
            <person name="Zhang G."/>
            <person name="Cowled C."/>
            <person name="Shi Z."/>
            <person name="Huang Z."/>
            <person name="Bishop-Lilly K.A."/>
            <person name="Fang X."/>
            <person name="Wynne J.W."/>
            <person name="Xiong Z."/>
            <person name="Baker M.L."/>
            <person name="Zhao W."/>
            <person name="Tachedjian M."/>
            <person name="Zhu Y."/>
            <person name="Zhou P."/>
            <person name="Jiang X."/>
            <person name="Ng J."/>
            <person name="Yang L."/>
            <person name="Wu L."/>
            <person name="Xiao J."/>
            <person name="Feng Y."/>
            <person name="Chen Y."/>
            <person name="Sun X."/>
            <person name="Zhang Y."/>
            <person name="Marsh G.A."/>
            <person name="Crameri G."/>
            <person name="Broder C.C."/>
            <person name="Frey K.G."/>
            <person name="Wang L.F."/>
            <person name="Wang J."/>
        </authorList>
    </citation>
    <scope>NUCLEOTIDE SEQUENCE [LARGE SCALE GENOMIC DNA]</scope>
</reference>
<dbReference type="InterPro" id="IPR000308">
    <property type="entry name" value="14-3-3"/>
</dbReference>
<dbReference type="InterPro" id="IPR036436">
    <property type="entry name" value="Disintegrin_dom_sf"/>
</dbReference>
<dbReference type="Pfam" id="PF13688">
    <property type="entry name" value="Reprolysin_5"/>
    <property type="match status" value="1"/>
</dbReference>
<dbReference type="InterPro" id="IPR023409">
    <property type="entry name" value="14-3-3_CS"/>
</dbReference>
<dbReference type="PANTHER" id="PTHR45702">
    <property type="entry name" value="ADAM10/ADAM17 METALLOPEPTIDASE FAMILY MEMBER"/>
    <property type="match status" value="1"/>
</dbReference>
<evidence type="ECO:0000256" key="20">
    <source>
        <dbReference type="ARBA" id="ARBA00051370"/>
    </source>
</evidence>
<dbReference type="CDD" id="cd14246">
    <property type="entry name" value="ADAM17_MPD"/>
    <property type="match status" value="1"/>
</dbReference>
<evidence type="ECO:0000256" key="26">
    <source>
        <dbReference type="SAM" id="MobiDB-lite"/>
    </source>
</evidence>
<evidence type="ECO:0000256" key="1">
    <source>
        <dbReference type="ARBA" id="ARBA00001947"/>
    </source>
</evidence>
<dbReference type="SUPFAM" id="SSF55486">
    <property type="entry name" value="Metalloproteases ('zincins'), catalytic domain"/>
    <property type="match status" value="1"/>
</dbReference>
<feature type="active site" evidence="25">
    <location>
        <position position="665"/>
    </location>
</feature>
<keyword evidence="17 27" id="KW-0472">Membrane</keyword>
<dbReference type="InterPro" id="IPR034025">
    <property type="entry name" value="ADAM10_ADAM17"/>
</dbReference>
<comment type="subcellular location">
    <subcellularLocation>
        <location evidence="3">Cytoplasm</location>
    </subcellularLocation>
    <subcellularLocation>
        <location evidence="2">Membrane</location>
        <topology evidence="2">Single-pass type I membrane protein</topology>
    </subcellularLocation>
</comment>
<dbReference type="PANTHER" id="PTHR45702:SF6">
    <property type="entry name" value="DISINTEGRIN AND METALLOPROTEINASE DOMAIN-CONTAINING PROTEIN 17"/>
    <property type="match status" value="1"/>
</dbReference>
<gene>
    <name evidence="30" type="ORF">PAL_GLEAN10020119</name>
</gene>
<comment type="function">
    <text evidence="19">Adapter protein implicated in the regulation of a large spectrum of both general and specialized signaling pathways. Binds to a large number of partners, usually by recognition of a phosphoserine or phosphothreonine motif. Binding generally results in the modulation of the activity of the binding partner. Negatively regulates the kinase activity of PDPK1.</text>
</comment>
<keyword evidence="8" id="KW-0645">Protease</keyword>
<evidence type="ECO:0000256" key="10">
    <source>
        <dbReference type="ARBA" id="ARBA00022723"/>
    </source>
</evidence>
<dbReference type="FunCoup" id="L5KR87">
    <property type="interactions" value="3197"/>
</dbReference>
<evidence type="ECO:0000256" key="4">
    <source>
        <dbReference type="ARBA" id="ARBA00006141"/>
    </source>
</evidence>
<evidence type="ECO:0000256" key="8">
    <source>
        <dbReference type="ARBA" id="ARBA00022670"/>
    </source>
</evidence>
<dbReference type="FunFam" id="4.10.70.10:FF:000003">
    <property type="entry name" value="Disintegrin and metalloproteinase domain-containing protein 17"/>
    <property type="match status" value="1"/>
</dbReference>
<dbReference type="eggNOG" id="KOG3658">
    <property type="taxonomic scope" value="Eukaryota"/>
</dbReference>
<keyword evidence="13 25" id="KW-0862">Zinc</keyword>
<dbReference type="SMART" id="SM00050">
    <property type="entry name" value="DISIN"/>
    <property type="match status" value="1"/>
</dbReference>
<evidence type="ECO:0000256" key="11">
    <source>
        <dbReference type="ARBA" id="ARBA00022729"/>
    </source>
</evidence>
<feature type="binding site" evidence="25">
    <location>
        <position position="674"/>
    </location>
    <ligand>
        <name>Zn(2+)</name>
        <dbReference type="ChEBI" id="CHEBI:29105"/>
        <note>catalytic</note>
    </ligand>
</feature>
<dbReference type="Gene3D" id="1.20.190.20">
    <property type="entry name" value="14-3-3 domain"/>
    <property type="match status" value="1"/>
</dbReference>
<dbReference type="InterPro" id="IPR001590">
    <property type="entry name" value="Peptidase_M12B"/>
</dbReference>
<dbReference type="PROSITE" id="PS00796">
    <property type="entry name" value="1433_1"/>
    <property type="match status" value="1"/>
</dbReference>
<dbReference type="SUPFAM" id="SSF48445">
    <property type="entry name" value="14-3-3 protein"/>
    <property type="match status" value="1"/>
</dbReference>
<keyword evidence="10 25" id="KW-0479">Metal-binding</keyword>
<dbReference type="InterPro" id="IPR032029">
    <property type="entry name" value="ADAM17_MPD"/>
</dbReference>
<dbReference type="Proteomes" id="UP000010552">
    <property type="component" value="Unassembled WGS sequence"/>
</dbReference>
<keyword evidence="16" id="KW-0482">Metalloprotease</keyword>
<feature type="transmembrane region" description="Helical" evidence="27">
    <location>
        <begin position="954"/>
        <end position="976"/>
    </location>
</feature>
<evidence type="ECO:0000259" key="29">
    <source>
        <dbReference type="PROSITE" id="PS50215"/>
    </source>
</evidence>
<keyword evidence="18" id="KW-1015">Disulfide bond</keyword>
<evidence type="ECO:0000256" key="6">
    <source>
        <dbReference type="ARBA" id="ARBA00022490"/>
    </source>
</evidence>
<dbReference type="Gene3D" id="3.40.390.10">
    <property type="entry name" value="Collagenase (Catalytic Domain)"/>
    <property type="match status" value="1"/>
</dbReference>
<evidence type="ECO:0000256" key="25">
    <source>
        <dbReference type="PROSITE-ProRule" id="PRU00276"/>
    </source>
</evidence>
<dbReference type="InterPro" id="IPR042584">
    <property type="entry name" value="14-3-3_theta"/>
</dbReference>
<proteinExistence type="inferred from homology"/>
<evidence type="ECO:0000256" key="7">
    <source>
        <dbReference type="ARBA" id="ARBA00022553"/>
    </source>
</evidence>
<dbReference type="InterPro" id="IPR023410">
    <property type="entry name" value="14-3-3_domain"/>
</dbReference>
<comment type="similarity">
    <text evidence="4">Belongs to the 14-3-3 family.</text>
</comment>
<accession>L5KR87</accession>
<keyword evidence="9 27" id="KW-0812">Transmembrane</keyword>
<comment type="cofactor">
    <cofactor evidence="1">
        <name>Zn(2+)</name>
        <dbReference type="ChEBI" id="CHEBI:29105"/>
    </cofactor>
</comment>
<evidence type="ECO:0000256" key="14">
    <source>
        <dbReference type="ARBA" id="ARBA00022976"/>
    </source>
</evidence>
<dbReference type="STRING" id="9402.L5KR87"/>
<evidence type="ECO:0000256" key="5">
    <source>
        <dbReference type="ARBA" id="ARBA00014997"/>
    </source>
</evidence>
<keyword evidence="7" id="KW-0597">Phosphoprotein</keyword>
<keyword evidence="12" id="KW-0378">Hydrolase</keyword>
<dbReference type="GO" id="GO:0007229">
    <property type="term" value="P:integrin-mediated signaling pathway"/>
    <property type="evidence" value="ECO:0007669"/>
    <property type="project" value="UniProtKB-KW"/>
</dbReference>
<organism evidence="30 31">
    <name type="scientific">Pteropus alecto</name>
    <name type="common">Black flying fox</name>
    <dbReference type="NCBI Taxonomy" id="9402"/>
    <lineage>
        <taxon>Eukaryota</taxon>
        <taxon>Metazoa</taxon>
        <taxon>Chordata</taxon>
        <taxon>Craniata</taxon>
        <taxon>Vertebrata</taxon>
        <taxon>Euteleostomi</taxon>
        <taxon>Mammalia</taxon>
        <taxon>Eutheria</taxon>
        <taxon>Laurasiatheria</taxon>
        <taxon>Chiroptera</taxon>
        <taxon>Yinpterochiroptera</taxon>
        <taxon>Pteropodoidea</taxon>
        <taxon>Pteropodidae</taxon>
        <taxon>Pteropodinae</taxon>
        <taxon>Pteropus</taxon>
    </lineage>
</organism>
<dbReference type="SUPFAM" id="SSF57552">
    <property type="entry name" value="Blood coagulation inhibitor (disintegrin)"/>
    <property type="match status" value="1"/>
</dbReference>
<evidence type="ECO:0000256" key="3">
    <source>
        <dbReference type="ARBA" id="ARBA00004496"/>
    </source>
</evidence>
<dbReference type="GO" id="GO:0005737">
    <property type="term" value="C:cytoplasm"/>
    <property type="evidence" value="ECO:0007669"/>
    <property type="project" value="UniProtKB-SubCell"/>
</dbReference>
<dbReference type="EMBL" id="KB030580">
    <property type="protein sequence ID" value="ELK13967.1"/>
    <property type="molecule type" value="Genomic_DNA"/>
</dbReference>
<dbReference type="SMART" id="SM00101">
    <property type="entry name" value="14_3_3"/>
    <property type="match status" value="1"/>
</dbReference>
<feature type="binding site" evidence="25">
    <location>
        <position position="668"/>
    </location>
    <ligand>
        <name>Zn(2+)</name>
        <dbReference type="ChEBI" id="CHEBI:29105"/>
        <note>catalytic</note>
    </ligand>
</feature>
<dbReference type="InParanoid" id="L5KR87"/>
<evidence type="ECO:0000256" key="13">
    <source>
        <dbReference type="ARBA" id="ARBA00022833"/>
    </source>
</evidence>
<evidence type="ECO:0000256" key="16">
    <source>
        <dbReference type="ARBA" id="ARBA00023049"/>
    </source>
</evidence>
<feature type="compositionally biased region" description="Basic and acidic residues" evidence="26">
    <location>
        <begin position="1100"/>
        <end position="1109"/>
    </location>
</feature>
<evidence type="ECO:0000256" key="2">
    <source>
        <dbReference type="ARBA" id="ARBA00004479"/>
    </source>
</evidence>
<dbReference type="GO" id="GO:0006509">
    <property type="term" value="P:membrane protein ectodomain proteolysis"/>
    <property type="evidence" value="ECO:0007669"/>
    <property type="project" value="TreeGrafter"/>
</dbReference>
<evidence type="ECO:0000256" key="18">
    <source>
        <dbReference type="ARBA" id="ARBA00023157"/>
    </source>
</evidence>
<evidence type="ECO:0000256" key="24">
    <source>
        <dbReference type="ARBA" id="ARBA00075778"/>
    </source>
</evidence>
<dbReference type="AlphaFoldDB" id="L5KR87"/>
<dbReference type="GO" id="GO:0009967">
    <property type="term" value="P:positive regulation of signal transduction"/>
    <property type="evidence" value="ECO:0007669"/>
    <property type="project" value="UniProtKB-ARBA"/>
</dbReference>
<evidence type="ECO:0000256" key="21">
    <source>
        <dbReference type="ARBA" id="ARBA00066858"/>
    </source>
</evidence>
<comment type="caution">
    <text evidence="25">Lacks conserved residue(s) required for the propagation of feature annotation.</text>
</comment>
<evidence type="ECO:0000256" key="9">
    <source>
        <dbReference type="ARBA" id="ARBA00022692"/>
    </source>
</evidence>
<dbReference type="CDD" id="cd04270">
    <property type="entry name" value="ZnMc_TACE_like"/>
    <property type="match status" value="1"/>
</dbReference>
<dbReference type="InterPro" id="IPR024079">
    <property type="entry name" value="MetalloPept_cat_dom_sf"/>
</dbReference>
<dbReference type="PROSITE" id="PS50214">
    <property type="entry name" value="DISINTEGRIN_2"/>
    <property type="match status" value="1"/>
</dbReference>
<keyword evidence="14" id="KW-0914">Notch signaling pathway</keyword>
<dbReference type="Pfam" id="PF16698">
    <property type="entry name" value="ADAM17_MPD"/>
    <property type="match status" value="1"/>
</dbReference>
<dbReference type="GO" id="GO:0005886">
    <property type="term" value="C:plasma membrane"/>
    <property type="evidence" value="ECO:0007669"/>
    <property type="project" value="TreeGrafter"/>
</dbReference>
<name>L5KR87_PTEAL</name>
<dbReference type="PRINTS" id="PR00305">
    <property type="entry name" value="1433ZETA"/>
</dbReference>
<dbReference type="InterPro" id="IPR001762">
    <property type="entry name" value="Disintegrin_dom"/>
</dbReference>